<feature type="transmembrane region" description="Helical" evidence="7">
    <location>
        <begin position="174"/>
        <end position="193"/>
    </location>
</feature>
<evidence type="ECO:0000259" key="9">
    <source>
        <dbReference type="PROSITE" id="PS50847"/>
    </source>
</evidence>
<dbReference type="PROSITE" id="PS50847">
    <property type="entry name" value="GRAM_POS_ANCHORING"/>
    <property type="match status" value="1"/>
</dbReference>
<dbReference type="EMBL" id="UHDO01000001">
    <property type="protein sequence ID" value="SUM42680.1"/>
    <property type="molecule type" value="Genomic_DNA"/>
</dbReference>
<evidence type="ECO:0000313" key="13">
    <source>
        <dbReference type="Proteomes" id="UP000297598"/>
    </source>
</evidence>
<accession>A0A380FX37</accession>
<keyword evidence="7" id="KW-0472">Membrane</keyword>
<comment type="subcellular location">
    <subcellularLocation>
        <location evidence="1">Secreted</location>
        <location evidence="1">Cell wall</location>
        <topology evidence="1">Peptidoglycan-anchor</topology>
    </subcellularLocation>
</comment>
<dbReference type="OrthoDB" id="2411204at2"/>
<feature type="region of interest" description="Disordered" evidence="6">
    <location>
        <begin position="97"/>
        <end position="173"/>
    </location>
</feature>
<keyword evidence="7" id="KW-0812">Transmembrane</keyword>
<evidence type="ECO:0000256" key="1">
    <source>
        <dbReference type="ARBA" id="ARBA00004168"/>
    </source>
</evidence>
<keyword evidence="2" id="KW-0134">Cell wall</keyword>
<keyword evidence="4 8" id="KW-0732">Signal</keyword>
<dbReference type="Proteomes" id="UP000254047">
    <property type="component" value="Unassembled WGS sequence"/>
</dbReference>
<evidence type="ECO:0000313" key="11">
    <source>
        <dbReference type="EMBL" id="TGE17098.1"/>
    </source>
</evidence>
<proteinExistence type="predicted"/>
<evidence type="ECO:0000313" key="10">
    <source>
        <dbReference type="EMBL" id="SUM42680.1"/>
    </source>
</evidence>
<name>A0A380FX37_9STAP</name>
<organism evidence="10 12">
    <name type="scientific">Staphylococcus petrasii</name>
    <dbReference type="NCBI Taxonomy" id="1276936"/>
    <lineage>
        <taxon>Bacteria</taxon>
        <taxon>Bacillati</taxon>
        <taxon>Bacillota</taxon>
        <taxon>Bacilli</taxon>
        <taxon>Bacillales</taxon>
        <taxon>Staphylococcaceae</taxon>
        <taxon>Staphylococcus</taxon>
    </lineage>
</organism>
<feature type="compositionally biased region" description="Polar residues" evidence="6">
    <location>
        <begin position="151"/>
        <end position="173"/>
    </location>
</feature>
<evidence type="ECO:0000256" key="6">
    <source>
        <dbReference type="SAM" id="MobiDB-lite"/>
    </source>
</evidence>
<dbReference type="EMBL" id="SRLS01000010">
    <property type="protein sequence ID" value="TGE17098.1"/>
    <property type="molecule type" value="Genomic_DNA"/>
</dbReference>
<evidence type="ECO:0000256" key="4">
    <source>
        <dbReference type="ARBA" id="ARBA00022729"/>
    </source>
</evidence>
<evidence type="ECO:0000256" key="8">
    <source>
        <dbReference type="SAM" id="SignalP"/>
    </source>
</evidence>
<evidence type="ECO:0000256" key="2">
    <source>
        <dbReference type="ARBA" id="ARBA00022512"/>
    </source>
</evidence>
<dbReference type="AlphaFoldDB" id="A0A380FX37"/>
<keyword evidence="5" id="KW-0572">Peptidoglycan-anchor</keyword>
<evidence type="ECO:0000256" key="3">
    <source>
        <dbReference type="ARBA" id="ARBA00022525"/>
    </source>
</evidence>
<dbReference type="RefSeq" id="WP_103297827.1">
    <property type="nucleotide sequence ID" value="NZ_SRLF01000007.1"/>
</dbReference>
<reference evidence="10 12" key="1">
    <citation type="submission" date="2018-06" db="EMBL/GenBank/DDBJ databases">
        <authorList>
            <consortium name="Pathogen Informatics"/>
            <person name="Doyle S."/>
        </authorList>
    </citation>
    <scope>NUCLEOTIDE SEQUENCE [LARGE SCALE GENOMIC DNA]</scope>
    <source>
        <strain evidence="10 12">NCTC13830</strain>
    </source>
</reference>
<feature type="chain" id="PRO_5038347353" evidence="8">
    <location>
        <begin position="21"/>
        <end position="200"/>
    </location>
</feature>
<feature type="compositionally biased region" description="Low complexity" evidence="6">
    <location>
        <begin position="119"/>
        <end position="150"/>
    </location>
</feature>
<dbReference type="InterPro" id="IPR019931">
    <property type="entry name" value="LPXTG_anchor"/>
</dbReference>
<gene>
    <name evidence="11" type="ORF">BJR09_07555</name>
    <name evidence="10" type="ORF">NCTC13830_00201</name>
</gene>
<evidence type="ECO:0000313" key="12">
    <source>
        <dbReference type="Proteomes" id="UP000254047"/>
    </source>
</evidence>
<dbReference type="NCBIfam" id="TIGR01167">
    <property type="entry name" value="LPXTG_anchor"/>
    <property type="match status" value="1"/>
</dbReference>
<dbReference type="Proteomes" id="UP000297598">
    <property type="component" value="Unassembled WGS sequence"/>
</dbReference>
<keyword evidence="7" id="KW-1133">Transmembrane helix</keyword>
<reference evidence="11 13" key="2">
    <citation type="submission" date="2019-04" db="EMBL/GenBank/DDBJ databases">
        <title>Genomic characterization of Staphylococcus petrasii strains.</title>
        <authorList>
            <person name="Vrbovska V."/>
            <person name="Kovarovic V."/>
            <person name="Maslanova I."/>
            <person name="Indrakova A."/>
            <person name="Petras P."/>
            <person name="Sedo O."/>
            <person name="Svec P."/>
            <person name="Fisarova L."/>
            <person name="Sedlacek I."/>
            <person name="Doskar J."/>
            <person name="Pantucek R."/>
        </authorList>
    </citation>
    <scope>NUCLEOTIDE SEQUENCE [LARGE SCALE GENOMIC DNA]</scope>
    <source>
        <strain evidence="11 13">P5404</strain>
    </source>
</reference>
<evidence type="ECO:0000256" key="7">
    <source>
        <dbReference type="SAM" id="Phobius"/>
    </source>
</evidence>
<sequence>MMKKVGILATSALAGTLLFAGTGFEGNQAHASEYSESSVTLATPQEWQKTHDSLLQARLKGGAGEGGGFGSVNSYQSSYAEYVNYLVKLKEEHPDTYPTPVIPAEGKAFLNGQNGSNSTSEANNQQTNANTTSNAQSSQDNSTTTSQTSQEANRSTSQATSTKALPETGETSNGGLVTTIAAVLLATGSFLVFRRKSTTK</sequence>
<keyword evidence="3" id="KW-0964">Secreted</keyword>
<evidence type="ECO:0000256" key="5">
    <source>
        <dbReference type="ARBA" id="ARBA00023088"/>
    </source>
</evidence>
<feature type="signal peptide" evidence="8">
    <location>
        <begin position="1"/>
        <end position="20"/>
    </location>
</feature>
<keyword evidence="13" id="KW-1185">Reference proteome</keyword>
<dbReference type="Pfam" id="PF00746">
    <property type="entry name" value="Gram_pos_anchor"/>
    <property type="match status" value="1"/>
</dbReference>
<feature type="domain" description="Gram-positive cocci surface proteins LPxTG" evidence="9">
    <location>
        <begin position="165"/>
        <end position="200"/>
    </location>
</feature>
<protein>
    <submittedName>
        <fullName evidence="11">LPXTG cell wall anchor domain-containing protein</fullName>
    </submittedName>
    <submittedName>
        <fullName evidence="10">LPXTG-motif surface-anchored protein</fullName>
    </submittedName>
</protein>